<dbReference type="RefSeq" id="WP_102525415.1">
    <property type="nucleotide sequence ID" value="NZ_LT960612.1"/>
</dbReference>
<dbReference type="Gene3D" id="1.10.260.40">
    <property type="entry name" value="lambda repressor-like DNA-binding domains"/>
    <property type="match status" value="1"/>
</dbReference>
<dbReference type="OrthoDB" id="9800901at2"/>
<dbReference type="GO" id="GO:0003700">
    <property type="term" value="F:DNA-binding transcription factor activity"/>
    <property type="evidence" value="ECO:0007669"/>
    <property type="project" value="TreeGrafter"/>
</dbReference>
<gene>
    <name evidence="5" type="ORF">VTAP4600_B1808</name>
</gene>
<dbReference type="SUPFAM" id="SSF47413">
    <property type="entry name" value="lambda repressor-like DNA-binding domains"/>
    <property type="match status" value="1"/>
</dbReference>
<keyword evidence="2" id="KW-0238">DNA-binding</keyword>
<reference evidence="5 6" key="1">
    <citation type="submission" date="2017-10" db="EMBL/GenBank/DDBJ databases">
        <authorList>
            <person name="Banno H."/>
            <person name="Chua N.-H."/>
        </authorList>
    </citation>
    <scope>NUCLEOTIDE SEQUENCE [LARGE SCALE GENOMIC DNA]</scope>
    <source>
        <strain evidence="5">Vibrio tapetis CECT4600</strain>
    </source>
</reference>
<evidence type="ECO:0000256" key="2">
    <source>
        <dbReference type="ARBA" id="ARBA00023125"/>
    </source>
</evidence>
<dbReference type="KEGG" id="vta:B1808"/>
<keyword evidence="3" id="KW-0804">Transcription</keyword>
<keyword evidence="1" id="KW-0805">Transcription regulation</keyword>
<dbReference type="Pfam" id="PF01381">
    <property type="entry name" value="HTH_3"/>
    <property type="match status" value="1"/>
</dbReference>
<evidence type="ECO:0000259" key="4">
    <source>
        <dbReference type="PROSITE" id="PS50943"/>
    </source>
</evidence>
<dbReference type="PANTHER" id="PTHR46797:SF23">
    <property type="entry name" value="HTH-TYPE TRANSCRIPTIONAL REGULATOR SUTR"/>
    <property type="match status" value="1"/>
</dbReference>
<dbReference type="EMBL" id="LT960612">
    <property type="protein sequence ID" value="SON53419.1"/>
    <property type="molecule type" value="Genomic_DNA"/>
</dbReference>
<dbReference type="PROSITE" id="PS50943">
    <property type="entry name" value="HTH_CROC1"/>
    <property type="match status" value="1"/>
</dbReference>
<dbReference type="InterPro" id="IPR010982">
    <property type="entry name" value="Lambda_DNA-bd_dom_sf"/>
</dbReference>
<dbReference type="GO" id="GO:0005829">
    <property type="term" value="C:cytosol"/>
    <property type="evidence" value="ECO:0007669"/>
    <property type="project" value="TreeGrafter"/>
</dbReference>
<sequence>MNHSLRKNTALLLREIRIESGLSQDKLAKKSGIDRTFISGVERNQRNVTLDTLEKLLGALQIDSADFLIRLSQIKS</sequence>
<organism evidence="5 6">
    <name type="scientific">Vibrio tapetis subsp. tapetis</name>
    <dbReference type="NCBI Taxonomy" id="1671868"/>
    <lineage>
        <taxon>Bacteria</taxon>
        <taxon>Pseudomonadati</taxon>
        <taxon>Pseudomonadota</taxon>
        <taxon>Gammaproteobacteria</taxon>
        <taxon>Vibrionales</taxon>
        <taxon>Vibrionaceae</taxon>
        <taxon>Vibrio</taxon>
    </lineage>
</organism>
<dbReference type="InterPro" id="IPR001387">
    <property type="entry name" value="Cro/C1-type_HTH"/>
</dbReference>
<name>A0A2N8ZNI0_9VIBR</name>
<dbReference type="CDD" id="cd00093">
    <property type="entry name" value="HTH_XRE"/>
    <property type="match status" value="1"/>
</dbReference>
<dbReference type="GO" id="GO:0003677">
    <property type="term" value="F:DNA binding"/>
    <property type="evidence" value="ECO:0007669"/>
    <property type="project" value="UniProtKB-KW"/>
</dbReference>
<accession>A0A2N8ZNI0</accession>
<feature type="domain" description="HTH cro/C1-type" evidence="4">
    <location>
        <begin position="13"/>
        <end position="67"/>
    </location>
</feature>
<dbReference type="Proteomes" id="UP000235828">
    <property type="component" value="Chromosome B"/>
</dbReference>
<dbReference type="AlphaFoldDB" id="A0A2N8ZNI0"/>
<evidence type="ECO:0000256" key="3">
    <source>
        <dbReference type="ARBA" id="ARBA00023163"/>
    </source>
</evidence>
<dbReference type="SMART" id="SM00530">
    <property type="entry name" value="HTH_XRE"/>
    <property type="match status" value="1"/>
</dbReference>
<evidence type="ECO:0000256" key="1">
    <source>
        <dbReference type="ARBA" id="ARBA00023015"/>
    </source>
</evidence>
<evidence type="ECO:0000313" key="5">
    <source>
        <dbReference type="EMBL" id="SON53419.1"/>
    </source>
</evidence>
<proteinExistence type="predicted"/>
<dbReference type="PANTHER" id="PTHR46797">
    <property type="entry name" value="HTH-TYPE TRANSCRIPTIONAL REGULATOR"/>
    <property type="match status" value="1"/>
</dbReference>
<dbReference type="InterPro" id="IPR050807">
    <property type="entry name" value="TransReg_Diox_bact_type"/>
</dbReference>
<evidence type="ECO:0000313" key="6">
    <source>
        <dbReference type="Proteomes" id="UP000235828"/>
    </source>
</evidence>
<keyword evidence="6" id="KW-1185">Reference proteome</keyword>
<protein>
    <submittedName>
        <fullName evidence="5">Transcriptional regulator, XRE family</fullName>
    </submittedName>
</protein>